<comment type="caution">
    <text evidence="2">The sequence shown here is derived from an EMBL/GenBank/DDBJ whole genome shotgun (WGS) entry which is preliminary data.</text>
</comment>
<proteinExistence type="predicted"/>
<dbReference type="EMBL" id="VOXD01000013">
    <property type="protein sequence ID" value="TXF89504.1"/>
    <property type="molecule type" value="Genomic_DNA"/>
</dbReference>
<dbReference type="InterPro" id="IPR029060">
    <property type="entry name" value="PIN-like_dom_sf"/>
</dbReference>
<dbReference type="RefSeq" id="WP_147930578.1">
    <property type="nucleotide sequence ID" value="NZ_VOXD01000013.1"/>
</dbReference>
<evidence type="ECO:0000313" key="2">
    <source>
        <dbReference type="EMBL" id="TXF89504.1"/>
    </source>
</evidence>
<sequence length="141" mass="15901">MKVFLDVNVIVDYVTSGERFGAEAAEIITLAKHGEFEAVTDPNTFVIAFFRMNRLIKDPARCKEILIEVRKIIGCVDMNAKTLGLALTREKPKDLEDGVQIEAALACKADMFLTNNKKLLKTKEFSVMTTEHFLKQTPYKS</sequence>
<keyword evidence="3" id="KW-1185">Reference proteome</keyword>
<dbReference type="AlphaFoldDB" id="A0A5C7FGL4"/>
<evidence type="ECO:0000313" key="3">
    <source>
        <dbReference type="Proteomes" id="UP000321907"/>
    </source>
</evidence>
<dbReference type="Proteomes" id="UP000321907">
    <property type="component" value="Unassembled WGS sequence"/>
</dbReference>
<gene>
    <name evidence="2" type="ORF">FUA23_09875</name>
</gene>
<organism evidence="2 3">
    <name type="scientific">Neolewinella aurantiaca</name>
    <dbReference type="NCBI Taxonomy" id="2602767"/>
    <lineage>
        <taxon>Bacteria</taxon>
        <taxon>Pseudomonadati</taxon>
        <taxon>Bacteroidota</taxon>
        <taxon>Saprospiria</taxon>
        <taxon>Saprospirales</taxon>
        <taxon>Lewinellaceae</taxon>
        <taxon>Neolewinella</taxon>
    </lineage>
</organism>
<name>A0A5C7FGL4_9BACT</name>
<feature type="domain" description="PIN" evidence="1">
    <location>
        <begin position="2"/>
        <end position="118"/>
    </location>
</feature>
<dbReference type="OrthoDB" id="1148871at2"/>
<dbReference type="SUPFAM" id="SSF88723">
    <property type="entry name" value="PIN domain-like"/>
    <property type="match status" value="1"/>
</dbReference>
<evidence type="ECO:0000259" key="1">
    <source>
        <dbReference type="Pfam" id="PF13470"/>
    </source>
</evidence>
<reference evidence="2 3" key="1">
    <citation type="submission" date="2019-08" db="EMBL/GenBank/DDBJ databases">
        <title>Lewinella sp. strain SSH13 Genome sequencing and assembly.</title>
        <authorList>
            <person name="Kim I."/>
        </authorList>
    </citation>
    <scope>NUCLEOTIDE SEQUENCE [LARGE SCALE GENOMIC DNA]</scope>
    <source>
        <strain evidence="2 3">SSH13</strain>
    </source>
</reference>
<accession>A0A5C7FGL4</accession>
<dbReference type="InterPro" id="IPR002716">
    <property type="entry name" value="PIN_dom"/>
</dbReference>
<protein>
    <submittedName>
        <fullName evidence="2">PIN domain-containing protein</fullName>
    </submittedName>
</protein>
<dbReference type="Pfam" id="PF13470">
    <property type="entry name" value="PIN_3"/>
    <property type="match status" value="1"/>
</dbReference>